<keyword evidence="3" id="KW-1185">Reference proteome</keyword>
<comment type="caution">
    <text evidence="2">The sequence shown here is derived from an EMBL/GenBank/DDBJ whole genome shotgun (WGS) entry which is preliminary data.</text>
</comment>
<dbReference type="Proteomes" id="UP001518989">
    <property type="component" value="Unassembled WGS sequence"/>
</dbReference>
<feature type="region of interest" description="Disordered" evidence="1">
    <location>
        <begin position="375"/>
        <end position="404"/>
    </location>
</feature>
<proteinExistence type="predicted"/>
<name>A0ABS3KKX6_9PROT</name>
<feature type="region of interest" description="Disordered" evidence="1">
    <location>
        <begin position="1"/>
        <end position="21"/>
    </location>
</feature>
<reference evidence="2 3" key="1">
    <citation type="submission" date="2020-09" db="EMBL/GenBank/DDBJ databases">
        <title>Roseomonas.</title>
        <authorList>
            <person name="Zhu W."/>
        </authorList>
    </citation>
    <scope>NUCLEOTIDE SEQUENCE [LARGE SCALE GENOMIC DNA]</scope>
    <source>
        <strain evidence="2 3">573</strain>
    </source>
</reference>
<gene>
    <name evidence="2" type="ORF">IAI61_03675</name>
</gene>
<organism evidence="2 3">
    <name type="scientific">Roseomonas haemaphysalidis</name>
    <dbReference type="NCBI Taxonomy" id="2768162"/>
    <lineage>
        <taxon>Bacteria</taxon>
        <taxon>Pseudomonadati</taxon>
        <taxon>Pseudomonadota</taxon>
        <taxon>Alphaproteobacteria</taxon>
        <taxon>Acetobacterales</taxon>
        <taxon>Roseomonadaceae</taxon>
        <taxon>Roseomonas</taxon>
    </lineage>
</organism>
<sequence>MAPAPAGGPRAGRRSTATPVPRPMLSRCRMLVPAAVLLLGLLPLAARAQGQEQAVGEARFTLPAGWTGVPQQNGMWQGRRDFGGGQRRGGTALVQVSRLIPRAAGTADAVFSRLAGTIPELANKRPTTQGRGMTANGHPIRFDSRCCARRGEVSIGSDTVAIDDGAGTHVLSLISLNLRGDDARAARADFDAIVRSYRPRPGDHAFALQPPAGAGGLDGVFSHLSTGLRPNAFGGTDFVADMEVLVFDRGGLFSRAIPASGDGIATHCQAKPTDCGTYQLSGGGILGGGERIEMREVGPRYGILDSETKPLRREATGLRIGDTLHAQVPPLPANTRFDGTWRYFFASSGSTAFASGSLSSERLLTLTPDGRFRRTGFAGASSTSSAGGGTAGVTTGRRRPAESGRYDAAGFRLTLRGDDGAQEVLSLFRPGGETDDKLLVIDGNNYLKRDPAGARR</sequence>
<feature type="compositionally biased region" description="Low complexity" evidence="1">
    <location>
        <begin position="375"/>
        <end position="385"/>
    </location>
</feature>
<dbReference type="RefSeq" id="WP_207415561.1">
    <property type="nucleotide sequence ID" value="NZ_CP061177.1"/>
</dbReference>
<evidence type="ECO:0000313" key="3">
    <source>
        <dbReference type="Proteomes" id="UP001518989"/>
    </source>
</evidence>
<evidence type="ECO:0000313" key="2">
    <source>
        <dbReference type="EMBL" id="MBO1078118.1"/>
    </source>
</evidence>
<evidence type="ECO:0000256" key="1">
    <source>
        <dbReference type="SAM" id="MobiDB-lite"/>
    </source>
</evidence>
<dbReference type="EMBL" id="JACTNG010000002">
    <property type="protein sequence ID" value="MBO1078118.1"/>
    <property type="molecule type" value="Genomic_DNA"/>
</dbReference>
<accession>A0ABS3KKX6</accession>
<protein>
    <submittedName>
        <fullName evidence="2">Uncharacterized protein</fullName>
    </submittedName>
</protein>